<accession>A0A386KQ26</accession>
<sequence>MSFAQEAGGVAKVRDAHKRRKTPAAKGQKSLALKGGRTKANAKPKAKGTGKRRKHELYETPEEGTLALVNRYRERLADLDTWEPACGRSRLANVLRLQFPAMGIIQTDLIDHGNPMAVVGLDFTTCHWPAGCKRDRTAIITNPPFSDGDAEGGGLAARFIHRAVVVHKAPFVAMLVKAGFWHAANRQGLFREAMPTRIHPLAFRLDFTGDGSPAMEMLWVVWDELDRLAMGPAAFPPYEPLERPRMGADGDLFDGVQS</sequence>
<evidence type="ECO:0000313" key="2">
    <source>
        <dbReference type="EMBL" id="AYD87708.1"/>
    </source>
</evidence>
<feature type="compositionally biased region" description="Basic residues" evidence="1">
    <location>
        <begin position="36"/>
        <end position="55"/>
    </location>
</feature>
<feature type="region of interest" description="Disordered" evidence="1">
    <location>
        <begin position="1"/>
        <end position="56"/>
    </location>
</feature>
<dbReference type="Proteomes" id="UP000269323">
    <property type="component" value="Segment"/>
</dbReference>
<name>A0A386KQ26_9CAUD</name>
<dbReference type="EMBL" id="MH884648">
    <property type="protein sequence ID" value="AYD87708.1"/>
    <property type="molecule type" value="Genomic_DNA"/>
</dbReference>
<keyword evidence="3" id="KW-1185">Reference proteome</keyword>
<organism evidence="2 3">
    <name type="scientific">Caulobacter phage Kronos</name>
    <dbReference type="NCBI Taxonomy" id="2340873"/>
    <lineage>
        <taxon>Viruses</taxon>
        <taxon>Duplodnaviria</taxon>
        <taxon>Heunggongvirae</taxon>
        <taxon>Uroviricota</taxon>
        <taxon>Caudoviricetes</taxon>
        <taxon>Caudoviricetes incertae sedis</taxon>
        <taxon>Kronosvirus</taxon>
        <taxon>Kronosvirus pelion</taxon>
    </lineage>
</organism>
<evidence type="ECO:0000256" key="1">
    <source>
        <dbReference type="SAM" id="MobiDB-lite"/>
    </source>
</evidence>
<reference evidence="2 3" key="1">
    <citation type="submission" date="2018-08" db="EMBL/GenBank/DDBJ databases">
        <title>The isolation and characterization of a novel rhizosphere caulophage that is similar to lambdoid phages.</title>
        <authorList>
            <person name="Berrios L."/>
            <person name="Ely B."/>
        </authorList>
    </citation>
    <scope>NUCLEOTIDE SEQUENCE [LARGE SCALE GENOMIC DNA]</scope>
</reference>
<protein>
    <recommendedName>
        <fullName evidence="4">Methyltransferase</fullName>
    </recommendedName>
</protein>
<evidence type="ECO:0000313" key="3">
    <source>
        <dbReference type="Proteomes" id="UP000269323"/>
    </source>
</evidence>
<evidence type="ECO:0008006" key="4">
    <source>
        <dbReference type="Google" id="ProtNLM"/>
    </source>
</evidence>
<proteinExistence type="predicted"/>